<keyword evidence="3" id="KW-1185">Reference proteome</keyword>
<evidence type="ECO:0000313" key="4">
    <source>
        <dbReference type="Proteomes" id="UP000051751"/>
    </source>
</evidence>
<accession>A0A0R2G8E0</accession>
<sequence>MTGVLVLDSDDSYTQKLNVIEHLLRFLNDEISAEDYCSRYRSENQLGRQRTRNISIAYLFYCMQHGLDFYLTDSLRVLQTHIAVLEDKPVEKVRVILKEDAPAVRFNYFVQENRHDRIKYRNSIVISDWEHAETLVSQVVLADDTGKEKA</sequence>
<dbReference type="PATRIC" id="fig|81857.3.peg.580"/>
<name>A0A0R2G8E0_9LACO</name>
<gene>
    <name evidence="1" type="ORF">IV38_GL000575</name>
    <name evidence="2" type="ORF">IV40_GL000093</name>
</gene>
<protein>
    <submittedName>
        <fullName evidence="2">Uncharacterized protein</fullName>
    </submittedName>
</protein>
<evidence type="ECO:0000313" key="3">
    <source>
        <dbReference type="Proteomes" id="UP000051645"/>
    </source>
</evidence>
<reference evidence="3 4" key="1">
    <citation type="journal article" date="2015" name="Genome Announc.">
        <title>Expanding the biotechnology potential of lactobacilli through comparative genomics of 213 strains and associated genera.</title>
        <authorList>
            <person name="Sun Z."/>
            <person name="Harris H.M."/>
            <person name="McCann A."/>
            <person name="Guo C."/>
            <person name="Argimon S."/>
            <person name="Zhang W."/>
            <person name="Yang X."/>
            <person name="Jeffery I.B."/>
            <person name="Cooney J.C."/>
            <person name="Kagawa T.F."/>
            <person name="Liu W."/>
            <person name="Song Y."/>
            <person name="Salvetti E."/>
            <person name="Wrobel A."/>
            <person name="Rasinkangas P."/>
            <person name="Parkhill J."/>
            <person name="Rea M.C."/>
            <person name="O'Sullivan O."/>
            <person name="Ritari J."/>
            <person name="Douillard F.P."/>
            <person name="Paul Ross R."/>
            <person name="Yang R."/>
            <person name="Briner A.E."/>
            <person name="Felis G.E."/>
            <person name="de Vos W.M."/>
            <person name="Barrangou R."/>
            <person name="Klaenhammer T.R."/>
            <person name="Caufield P.W."/>
            <person name="Cui Y."/>
            <person name="Zhang H."/>
            <person name="O'Toole P.W."/>
        </authorList>
    </citation>
    <scope>NUCLEOTIDE SEQUENCE [LARGE SCALE GENOMIC DNA]</scope>
    <source>
        <strain evidence="1 4">ATCC BAA-66</strain>
        <strain evidence="2 3">DSM 13344</strain>
    </source>
</reference>
<dbReference type="EMBL" id="JQAZ01000001">
    <property type="protein sequence ID" value="KRN33783.1"/>
    <property type="molecule type" value="Genomic_DNA"/>
</dbReference>
<dbReference type="EMBL" id="JQAT01000001">
    <property type="protein sequence ID" value="KRN29688.1"/>
    <property type="molecule type" value="Genomic_DNA"/>
</dbReference>
<proteinExistence type="predicted"/>
<dbReference type="Proteomes" id="UP000051751">
    <property type="component" value="Unassembled WGS sequence"/>
</dbReference>
<dbReference type="STRING" id="81857.IV38_GL000575"/>
<evidence type="ECO:0000313" key="1">
    <source>
        <dbReference type="EMBL" id="KRN29688.1"/>
    </source>
</evidence>
<comment type="caution">
    <text evidence="2">The sequence shown here is derived from an EMBL/GenBank/DDBJ whole genome shotgun (WGS) entry which is preliminary data.</text>
</comment>
<organism evidence="2 3">
    <name type="scientific">Lactobacillus selangorensis</name>
    <dbReference type="NCBI Taxonomy" id="81857"/>
    <lineage>
        <taxon>Bacteria</taxon>
        <taxon>Bacillati</taxon>
        <taxon>Bacillota</taxon>
        <taxon>Bacilli</taxon>
        <taxon>Lactobacillales</taxon>
        <taxon>Lactobacillaceae</taxon>
        <taxon>Lactobacillus</taxon>
    </lineage>
</organism>
<dbReference type="Proteomes" id="UP000051645">
    <property type="component" value="Unassembled WGS sequence"/>
</dbReference>
<evidence type="ECO:0000313" key="2">
    <source>
        <dbReference type="EMBL" id="KRN33783.1"/>
    </source>
</evidence>
<dbReference type="AlphaFoldDB" id="A0A0R2G8E0"/>